<evidence type="ECO:0000313" key="1">
    <source>
        <dbReference type="EMBL" id="KAA6339750.1"/>
    </source>
</evidence>
<gene>
    <name evidence="1" type="ORF">EZS27_012348</name>
</gene>
<dbReference type="AlphaFoldDB" id="A0A5J4S2T7"/>
<reference evidence="1" key="1">
    <citation type="submission" date="2019-03" db="EMBL/GenBank/DDBJ databases">
        <title>Single cell metagenomics reveals metabolic interactions within the superorganism composed of flagellate Streblomastix strix and complex community of Bacteroidetes bacteria on its surface.</title>
        <authorList>
            <person name="Treitli S.C."/>
            <person name="Kolisko M."/>
            <person name="Husnik F."/>
            <person name="Keeling P."/>
            <person name="Hampl V."/>
        </authorList>
    </citation>
    <scope>NUCLEOTIDE SEQUENCE</scope>
    <source>
        <strain evidence="1">STM</strain>
    </source>
</reference>
<comment type="caution">
    <text evidence="1">The sequence shown here is derived from an EMBL/GenBank/DDBJ whole genome shotgun (WGS) entry which is preliminary data.</text>
</comment>
<protein>
    <submittedName>
        <fullName evidence="1">Uncharacterized protein</fullName>
    </submittedName>
</protein>
<name>A0A5J4S2T7_9ZZZZ</name>
<accession>A0A5J4S2T7</accession>
<sequence>MIVRTPDEIRSVLSALEDRGNMEEDISEYREGIILALQWVLGDIESEDLETPLSEI</sequence>
<dbReference type="EMBL" id="SNRY01000511">
    <property type="protein sequence ID" value="KAA6339750.1"/>
    <property type="molecule type" value="Genomic_DNA"/>
</dbReference>
<proteinExistence type="predicted"/>
<organism evidence="1">
    <name type="scientific">termite gut metagenome</name>
    <dbReference type="NCBI Taxonomy" id="433724"/>
    <lineage>
        <taxon>unclassified sequences</taxon>
        <taxon>metagenomes</taxon>
        <taxon>organismal metagenomes</taxon>
    </lineage>
</organism>